<evidence type="ECO:0000256" key="23">
    <source>
        <dbReference type="ARBA" id="ARBA00024167"/>
    </source>
</evidence>
<feature type="region of interest" description="Disordered" evidence="27">
    <location>
        <begin position="1714"/>
        <end position="1806"/>
    </location>
</feature>
<evidence type="ECO:0000256" key="12">
    <source>
        <dbReference type="ARBA" id="ARBA00022833"/>
    </source>
</evidence>
<feature type="transmembrane region" description="Helical" evidence="28">
    <location>
        <begin position="1164"/>
        <end position="1185"/>
    </location>
</feature>
<evidence type="ECO:0000313" key="31">
    <source>
        <dbReference type="Proteomes" id="UP000289886"/>
    </source>
</evidence>
<comment type="similarity">
    <text evidence="3">Belongs to the LRRC8 family.</text>
</comment>
<evidence type="ECO:0000259" key="29">
    <source>
        <dbReference type="PROSITE" id="PS51799"/>
    </source>
</evidence>
<dbReference type="GO" id="GO:0005634">
    <property type="term" value="C:nucleus"/>
    <property type="evidence" value="ECO:0007669"/>
    <property type="project" value="UniProtKB-SubCell"/>
</dbReference>
<evidence type="ECO:0000256" key="7">
    <source>
        <dbReference type="ARBA" id="ARBA00022664"/>
    </source>
</evidence>
<feature type="compositionally biased region" description="Polar residues" evidence="27">
    <location>
        <begin position="2016"/>
        <end position="2039"/>
    </location>
</feature>
<dbReference type="GO" id="GO:0003677">
    <property type="term" value="F:DNA binding"/>
    <property type="evidence" value="ECO:0007669"/>
    <property type="project" value="UniProtKB-KW"/>
</dbReference>
<evidence type="ECO:0000256" key="15">
    <source>
        <dbReference type="ARBA" id="ARBA00023125"/>
    </source>
</evidence>
<keyword evidence="19" id="KW-0539">Nucleus</keyword>
<proteinExistence type="inferred from homology"/>
<dbReference type="PROSITE" id="PS51450">
    <property type="entry name" value="LRR"/>
    <property type="match status" value="5"/>
</dbReference>
<feature type="transmembrane region" description="Helical" evidence="28">
    <location>
        <begin position="879"/>
        <end position="900"/>
    </location>
</feature>
<dbReference type="Pfam" id="PF23598">
    <property type="entry name" value="LRR_14"/>
    <property type="match status" value="1"/>
</dbReference>
<evidence type="ECO:0000256" key="6">
    <source>
        <dbReference type="ARBA" id="ARBA00022614"/>
    </source>
</evidence>
<keyword evidence="12" id="KW-0862">Zinc</keyword>
<dbReference type="Gene3D" id="3.80.10.10">
    <property type="entry name" value="Ribonuclease Inhibitor"/>
    <property type="match status" value="5"/>
</dbReference>
<evidence type="ECO:0000256" key="18">
    <source>
        <dbReference type="ARBA" id="ARBA00023187"/>
    </source>
</evidence>
<feature type="transmembrane region" description="Helical" evidence="28">
    <location>
        <begin position="363"/>
        <end position="385"/>
    </location>
</feature>
<dbReference type="Proteomes" id="UP000289886">
    <property type="component" value="Unassembled WGS sequence"/>
</dbReference>
<dbReference type="PANTHER" id="PTHR12190:SF1">
    <property type="entry name" value="DBIRD COMPLEX SUBUNIT ZNF326"/>
    <property type="match status" value="1"/>
</dbReference>
<dbReference type="GO" id="GO:0034220">
    <property type="term" value="P:monoatomic ion transmembrane transport"/>
    <property type="evidence" value="ECO:0007669"/>
    <property type="project" value="UniProtKB-KW"/>
</dbReference>
<dbReference type="InterPro" id="IPR003591">
    <property type="entry name" value="Leu-rich_rpt_typical-subtyp"/>
</dbReference>
<evidence type="ECO:0000256" key="10">
    <source>
        <dbReference type="ARBA" id="ARBA00022737"/>
    </source>
</evidence>
<dbReference type="GO" id="GO:0008270">
    <property type="term" value="F:zinc ion binding"/>
    <property type="evidence" value="ECO:0007669"/>
    <property type="project" value="UniProtKB-KW"/>
</dbReference>
<accession>A0A444UP89</accession>
<comment type="similarity">
    <text evidence="26">Belongs to the AKAP95 family.</text>
</comment>
<dbReference type="Pfam" id="PF12534">
    <property type="entry name" value="Pannexin_like"/>
    <property type="match status" value="2"/>
</dbReference>
<keyword evidence="5" id="KW-1003">Cell membrane</keyword>
<dbReference type="InterPro" id="IPR055414">
    <property type="entry name" value="LRR_R13L4/SHOC2-like"/>
</dbReference>
<keyword evidence="14" id="KW-0406">Ion transport</keyword>
<dbReference type="FunFam" id="3.80.10.10:FF:000424">
    <property type="entry name" value="Volume-regulated anion channel subunit LRRC8E"/>
    <property type="match status" value="1"/>
</dbReference>
<evidence type="ECO:0000256" key="13">
    <source>
        <dbReference type="ARBA" id="ARBA00022989"/>
    </source>
</evidence>
<dbReference type="InterPro" id="IPR032675">
    <property type="entry name" value="LRR_dom_sf"/>
</dbReference>
<keyword evidence="15" id="KW-0238">DNA-binding</keyword>
<comment type="catalytic activity">
    <reaction evidence="21">
        <text>iodide(out) = iodide(in)</text>
        <dbReference type="Rhea" id="RHEA:66324"/>
        <dbReference type="ChEBI" id="CHEBI:16382"/>
    </reaction>
</comment>
<dbReference type="InterPro" id="IPR001611">
    <property type="entry name" value="Leu-rich_rpt"/>
</dbReference>
<keyword evidence="18" id="KW-0508">mRNA splicing</keyword>
<dbReference type="InterPro" id="IPR021040">
    <property type="entry name" value="LRRC8_Pannexin-like"/>
</dbReference>
<comment type="catalytic activity">
    <reaction evidence="22">
        <text>taurine(out) = taurine(in)</text>
        <dbReference type="Rhea" id="RHEA:66328"/>
        <dbReference type="ChEBI" id="CHEBI:507393"/>
    </reaction>
</comment>
<protein>
    <recommendedName>
        <fullName evidence="24">DBIRD complex subunit ZNF326</fullName>
    </recommendedName>
    <alternativeName>
        <fullName evidence="25">Zinc finger protein 326</fullName>
    </alternativeName>
</protein>
<evidence type="ECO:0000256" key="14">
    <source>
        <dbReference type="ARBA" id="ARBA00023065"/>
    </source>
</evidence>
<keyword evidence="7" id="KW-0507">mRNA processing</keyword>
<gene>
    <name evidence="30" type="ORF">EOD39_11321</name>
</gene>
<evidence type="ECO:0000256" key="8">
    <source>
        <dbReference type="ARBA" id="ARBA00022692"/>
    </source>
</evidence>
<evidence type="ECO:0000256" key="16">
    <source>
        <dbReference type="ARBA" id="ARBA00023136"/>
    </source>
</evidence>
<evidence type="ECO:0000256" key="1">
    <source>
        <dbReference type="ARBA" id="ARBA00004123"/>
    </source>
</evidence>
<evidence type="ECO:0000256" key="11">
    <source>
        <dbReference type="ARBA" id="ARBA00022771"/>
    </source>
</evidence>
<dbReference type="FunFam" id="3.80.10.10:FF:000089">
    <property type="entry name" value="volume-regulated anion channel subunit LRRC8B"/>
    <property type="match status" value="1"/>
</dbReference>
<keyword evidence="8 28" id="KW-0812">Transmembrane</keyword>
<dbReference type="InterPro" id="IPR034736">
    <property type="entry name" value="ZF_C2H2_AKAP95"/>
</dbReference>
<dbReference type="EMBL" id="SCEB01214144">
    <property type="protein sequence ID" value="RXM36988.1"/>
    <property type="molecule type" value="Genomic_DNA"/>
</dbReference>
<feature type="region of interest" description="Disordered" evidence="27">
    <location>
        <begin position="2114"/>
        <end position="2138"/>
    </location>
</feature>
<dbReference type="PANTHER" id="PTHR12190">
    <property type="entry name" value="A-KINASE ANCHOR PROTEIN AKAP 8"/>
    <property type="match status" value="1"/>
</dbReference>
<evidence type="ECO:0000256" key="28">
    <source>
        <dbReference type="SAM" id="Phobius"/>
    </source>
</evidence>
<evidence type="ECO:0000256" key="17">
    <source>
        <dbReference type="ARBA" id="ARBA00023157"/>
    </source>
</evidence>
<evidence type="ECO:0000256" key="3">
    <source>
        <dbReference type="ARBA" id="ARBA00010471"/>
    </source>
</evidence>
<feature type="compositionally biased region" description="Polar residues" evidence="27">
    <location>
        <begin position="2119"/>
        <end position="2132"/>
    </location>
</feature>
<keyword evidence="11 26" id="KW-0863">Zinc-finger</keyword>
<feature type="compositionally biased region" description="Polar residues" evidence="27">
    <location>
        <begin position="224"/>
        <end position="249"/>
    </location>
</feature>
<keyword evidence="6" id="KW-0433">Leucine-rich repeat</keyword>
<keyword evidence="16 28" id="KW-0472">Membrane</keyword>
<sequence length="2287" mass="263126">MFTLTEVASLNDIQPTYRILKPWWDVFMDYLAVVMLMVAIFAGTMQLTKDQVVCLPVLQEPKVKTSALNSSPSMHTTPWAAESTDHSVQHGSLAKEVTLGTVPPTTADNVAHEIQYTQTPSPAVKISEPEPTGRKTNLDYQQYVFVNQMCYHVALPWYSKYFPYLALIHTIVLMVSSNFWFKYPKTSSKIEHFVSILGKCFESPWTTKALSETACEDSEENKQRLTGATSLPKHVSTSSDEGSPGQTTPMLTKTGVRFSAEKPVIEVPCMTILDKKDGEQAKALFEKVRKFRAHVEDSDFIYKLYVVQTVIKTVKFILILCYTLNFVAAINFNHTCEPNVEHLTGYSKFHCTHNMAFMLRKLLVSYIALICVYGLVCLYTLFWLFRRPLKEYSFEKVREESSFSDIPDVKNDFAFLLHMVDQYDQLYSKRFGVFLSEVSENKLRAISLNHEWAYEKLRQHVTRNAQDKLELHLFMLSGVPDAVFDLTDLDILKLELIPEAKLTAKISQMTSLQELHFYHCPAKVEQTAFSFLRDHLRCLHVKFTDIAEIPTWVYLLKNLRELYLVGNLNSENNKMIALESLRDLRHLKILHLKSNLTKIPTNITDLSPHLTKLVVHNDGTKLVVLNSLKKMMNLAELELHNCELERIPHAIFSLTNLQELDLKSNNIRTIEEIISLQHLKRLTCLKLWHNKIITIPLSISHVKNLEWLYLSNNKLESLPTSIFLLQKLRYLDVSYNNIAVIPNEIVSLHDLQHFAITGNKVEILPKPLFKCTKIRTLFLGQNCITAIPDEIGQLLQLTQLELKGNCLDRLPSQLGLCRLLKKNGLTVEDHLFDTLPLEVKEIINLESTAPFADMIGIGEIRSHGEDNPFRILKPWWDVFAEYLIIFMIMISAFAGTLQMWSSEIICIPVPEGFNATTMTWNSSRNLQDASINRMDRQQYDLIDQWCYDSAILWYSKYFAYIILIHTLIFLVSSHFWFKFPGTSSKIEHFINILGKCLDSPWTTKSLSTVYEDIQKKEEGSSRSESAVYSSSILRSASAFTSSLPRERASIAAENIESNVQKNDGVFGNPTARMLDKLECEQAKALFEKVKKFRLYTEKGDILYKMYTRQTMLRLFQSFIITTYVWELSPNILYIVHCIDDVQVTGFREFFCIHALRRMYTMLSYVYIAVICLYMCTCIYTLYWIYFYKLKDYSFEKVRDETGINDIPDVTKDFAFLLHLIDQYDKLYARKFAVFLSDVSENKLRQLNLNYEWSTEKLEMRIVTNTDQKKELHLFMLPGIPNSTYEMVQLEVLKLELINDISIGQGISQLKSLNELWLYNCTIKVENKALVFLKVNLLIMRVKFSKIEEIPQWMYNLSNLKELHLEGDLQTDSKTCVLQSMRDLERLQLLHLKTNVIKVPLTITTDIAQHLLHLTINNQGTKLLSLNSVKKFYVLATLKLISCNLERIPSAIFSLSHLTELDLKDNNLKTIEEIASFQHFCKLRILKLHYNSIVDIPLYIAKVASVEMLYLNKNKINELPPHLFKLSKLFHLELGFNCIKEIPAEIEELEELQYLGFGNNSITKLPQELFKCTKLRVLILSHNLLTHIPPNIEKLTHLRQLEIAGNQLSELPPELGNCVCLKRDHFIVEEEYFNTLPHAVREGYSEEEMLNPDMNHGYSHGRFDVPNPRSFDSYEADYSERFGPYESYDSGSAQGGPDLYRSGFGGSFGGGYDQFDNDESNWKPSYPRSNLRSGFMDNEGRDGYSSYGRFSSPHMKPAPVGSRGRGMPAYPQNKFGGTSVNKTDEDEQRKLEARREKQRRRREKNNEKYGDGYRLAYTCSFCKFRTFEEKDIEDHFESSSHQETLDYIQKQANFEEDVIRFLHESMVNKFRKTVFRKTRNCHPELTREEELKEAMEGVTEEDYMRKVDIIHCSACHTYVPAVIFSVKQHLTSKEHLKSKVGYKEQLRRESVLTATSILNNPIVKARYEKFVKGEDPFEITEESQQQDDGEQNDAAEDAELNPDDDPAAETMKGNSGGSSQRLFDSYNSSELGNSGGTTLRKTLHSYDSDQGNADRPTQRFLSSYSLSERKNAERFGCNDSYQFESDNGGFGGFDSEYDDSFQNNLDSHGVAGSLSRIDNGRSNLEPSYSSSDSRAGFRDEGRGGYSSYSTFSSPHMKPAPYLYGLLLAVTFICDYADVTEDDYMRRATMFHCIACDSYIPATKLSAQDHLKSTMHLTKKVEYKEQLKRERVLMATSLLNNPTVKERYERFVKGENPFEITEDGAQNNDAELNHPTDDQAAAETVTEMN</sequence>
<keyword evidence="4" id="KW-0813">Transport</keyword>
<feature type="domain" description="C2H2 AKAP95-type" evidence="29">
    <location>
        <begin position="1911"/>
        <end position="1934"/>
    </location>
</feature>
<evidence type="ECO:0000256" key="22">
    <source>
        <dbReference type="ARBA" id="ARBA00024158"/>
    </source>
</evidence>
<keyword evidence="20" id="KW-0407">Ion channel</keyword>
<evidence type="ECO:0000256" key="26">
    <source>
        <dbReference type="PROSITE-ProRule" id="PRU01140"/>
    </source>
</evidence>
<evidence type="ECO:0000256" key="25">
    <source>
        <dbReference type="ARBA" id="ARBA00043254"/>
    </source>
</evidence>
<dbReference type="PROSITE" id="PS51799">
    <property type="entry name" value="ZF_C2H2_AKAP95"/>
    <property type="match status" value="2"/>
</dbReference>
<dbReference type="GO" id="GO:0044609">
    <property type="term" value="C:DBIRD complex"/>
    <property type="evidence" value="ECO:0007669"/>
    <property type="project" value="TreeGrafter"/>
</dbReference>
<feature type="region of interest" description="Disordered" evidence="27">
    <location>
        <begin position="216"/>
        <end position="249"/>
    </location>
</feature>
<evidence type="ECO:0000256" key="20">
    <source>
        <dbReference type="ARBA" id="ARBA00023303"/>
    </source>
</evidence>
<evidence type="ECO:0000313" key="30">
    <source>
        <dbReference type="EMBL" id="RXM36988.1"/>
    </source>
</evidence>
<comment type="catalytic activity">
    <reaction evidence="23">
        <text>chloride(in) = chloride(out)</text>
        <dbReference type="Rhea" id="RHEA:29823"/>
        <dbReference type="ChEBI" id="CHEBI:17996"/>
    </reaction>
</comment>
<keyword evidence="13 28" id="KW-1133">Transmembrane helix</keyword>
<feature type="transmembrane region" description="Helical" evidence="28">
    <location>
        <begin position="957"/>
        <end position="977"/>
    </location>
</feature>
<dbReference type="GO" id="GO:0005886">
    <property type="term" value="C:plasma membrane"/>
    <property type="evidence" value="ECO:0007669"/>
    <property type="project" value="UniProtKB-SubCell"/>
</dbReference>
<evidence type="ECO:0000256" key="21">
    <source>
        <dbReference type="ARBA" id="ARBA00024145"/>
    </source>
</evidence>
<feature type="transmembrane region" description="Helical" evidence="28">
    <location>
        <begin position="27"/>
        <end position="47"/>
    </location>
</feature>
<keyword evidence="31" id="KW-1185">Reference proteome</keyword>
<evidence type="ECO:0000256" key="19">
    <source>
        <dbReference type="ARBA" id="ARBA00023242"/>
    </source>
</evidence>
<feature type="region of interest" description="Disordered" evidence="27">
    <location>
        <begin position="1978"/>
        <end position="2056"/>
    </location>
</feature>
<evidence type="ECO:0000256" key="24">
    <source>
        <dbReference type="ARBA" id="ARBA00040207"/>
    </source>
</evidence>
<evidence type="ECO:0000256" key="9">
    <source>
        <dbReference type="ARBA" id="ARBA00022723"/>
    </source>
</evidence>
<dbReference type="GO" id="GO:0008380">
    <property type="term" value="P:RNA splicing"/>
    <property type="evidence" value="ECO:0007669"/>
    <property type="project" value="UniProtKB-KW"/>
</dbReference>
<reference evidence="30 31" key="1">
    <citation type="submission" date="2019-01" db="EMBL/GenBank/DDBJ databases">
        <title>Draft Genome and Complete Hox-Cluster Characterization of the Sterlet Sturgeon (Acipenser ruthenus).</title>
        <authorList>
            <person name="Wei Q."/>
        </authorList>
    </citation>
    <scope>NUCLEOTIDE SEQUENCE [LARGE SCALE GENOMIC DNA]</scope>
    <source>
        <strain evidence="30">WHYD16114868_AA</strain>
        <tissue evidence="30">Blood</tissue>
    </source>
</reference>
<organism evidence="30 31">
    <name type="scientific">Acipenser ruthenus</name>
    <name type="common">Sterlet sturgeon</name>
    <dbReference type="NCBI Taxonomy" id="7906"/>
    <lineage>
        <taxon>Eukaryota</taxon>
        <taxon>Metazoa</taxon>
        <taxon>Chordata</taxon>
        <taxon>Craniata</taxon>
        <taxon>Vertebrata</taxon>
        <taxon>Euteleostomi</taxon>
        <taxon>Actinopterygii</taxon>
        <taxon>Chondrostei</taxon>
        <taxon>Acipenseriformes</taxon>
        <taxon>Acipenseridae</taxon>
        <taxon>Acipenser</taxon>
    </lineage>
</organism>
<comment type="caution">
    <text evidence="30">The sequence shown here is derived from an EMBL/GenBank/DDBJ whole genome shotgun (WGS) entry which is preliminary data.</text>
</comment>
<dbReference type="SMART" id="SM00364">
    <property type="entry name" value="LRR_BAC"/>
    <property type="match status" value="5"/>
</dbReference>
<dbReference type="GO" id="GO:0032784">
    <property type="term" value="P:regulation of DNA-templated transcription elongation"/>
    <property type="evidence" value="ECO:0007669"/>
    <property type="project" value="TreeGrafter"/>
</dbReference>
<dbReference type="SMART" id="SM00369">
    <property type="entry name" value="LRR_TYP"/>
    <property type="match status" value="13"/>
</dbReference>
<evidence type="ECO:0000256" key="27">
    <source>
        <dbReference type="SAM" id="MobiDB-lite"/>
    </source>
</evidence>
<comment type="subcellular location">
    <subcellularLocation>
        <location evidence="2">Cell membrane</location>
        <topology evidence="2">Multi-pass membrane protein</topology>
    </subcellularLocation>
    <subcellularLocation>
        <location evidence="1">Nucleus</location>
    </subcellularLocation>
</comment>
<keyword evidence="10" id="KW-0677">Repeat</keyword>
<dbReference type="SMART" id="SM00365">
    <property type="entry name" value="LRR_SD22"/>
    <property type="match status" value="8"/>
</dbReference>
<feature type="compositionally biased region" description="Acidic residues" evidence="27">
    <location>
        <begin position="1978"/>
        <end position="2006"/>
    </location>
</feature>
<dbReference type="Pfam" id="PF04988">
    <property type="entry name" value="AKAP95"/>
    <property type="match status" value="2"/>
</dbReference>
<evidence type="ECO:0000256" key="4">
    <source>
        <dbReference type="ARBA" id="ARBA00022448"/>
    </source>
</evidence>
<name>A0A444UP89_ACIRT</name>
<feature type="domain" description="C2H2 AKAP95-type" evidence="29">
    <location>
        <begin position="1818"/>
        <end position="1840"/>
    </location>
</feature>
<keyword evidence="9" id="KW-0479">Metal-binding</keyword>
<dbReference type="GO" id="GO:0006397">
    <property type="term" value="P:mRNA processing"/>
    <property type="evidence" value="ECO:0007669"/>
    <property type="project" value="UniProtKB-KW"/>
</dbReference>
<dbReference type="InterPro" id="IPR007071">
    <property type="entry name" value="AKAP95"/>
</dbReference>
<evidence type="ECO:0000256" key="5">
    <source>
        <dbReference type="ARBA" id="ARBA00022475"/>
    </source>
</evidence>
<dbReference type="SUPFAM" id="SSF52058">
    <property type="entry name" value="L domain-like"/>
    <property type="match status" value="3"/>
</dbReference>
<feature type="transmembrane region" description="Helical" evidence="28">
    <location>
        <begin position="161"/>
        <end position="181"/>
    </location>
</feature>
<evidence type="ECO:0000256" key="2">
    <source>
        <dbReference type="ARBA" id="ARBA00004651"/>
    </source>
</evidence>
<keyword evidence="17" id="KW-1015">Disulfide bond</keyword>
<dbReference type="Pfam" id="PF13855">
    <property type="entry name" value="LRR_8"/>
    <property type="match status" value="2"/>
</dbReference>